<dbReference type="KEGG" id="bfu:BCIN_10g01170"/>
<dbReference type="Proteomes" id="UP000001798">
    <property type="component" value="Chromosome 10"/>
</dbReference>
<evidence type="ECO:0000259" key="8">
    <source>
        <dbReference type="Pfam" id="PF08546"/>
    </source>
</evidence>
<dbReference type="GeneID" id="5436246"/>
<dbReference type="AlphaFoldDB" id="A0A384JV20"/>
<gene>
    <name evidence="9" type="ORF">BCIN_10g01170</name>
</gene>
<keyword evidence="4 6" id="KW-0560">Oxidoreductase</keyword>
<evidence type="ECO:0000256" key="6">
    <source>
        <dbReference type="RuleBase" id="RU362068"/>
    </source>
</evidence>
<organism evidence="9 10">
    <name type="scientific">Botryotinia fuckeliana (strain B05.10)</name>
    <name type="common">Noble rot fungus</name>
    <name type="synonym">Botrytis cinerea</name>
    <dbReference type="NCBI Taxonomy" id="332648"/>
    <lineage>
        <taxon>Eukaryota</taxon>
        <taxon>Fungi</taxon>
        <taxon>Dikarya</taxon>
        <taxon>Ascomycota</taxon>
        <taxon>Pezizomycotina</taxon>
        <taxon>Leotiomycetes</taxon>
        <taxon>Helotiales</taxon>
        <taxon>Sclerotiniaceae</taxon>
        <taxon>Botrytis</taxon>
    </lineage>
</organism>
<dbReference type="PANTHER" id="PTHR43765">
    <property type="entry name" value="2-DEHYDROPANTOATE 2-REDUCTASE-RELATED"/>
    <property type="match status" value="1"/>
</dbReference>
<dbReference type="InterPro" id="IPR003710">
    <property type="entry name" value="ApbA"/>
</dbReference>
<dbReference type="Pfam" id="PF02558">
    <property type="entry name" value="ApbA"/>
    <property type="match status" value="1"/>
</dbReference>
<dbReference type="NCBIfam" id="TIGR00745">
    <property type="entry name" value="apbA_panE"/>
    <property type="match status" value="1"/>
</dbReference>
<accession>A0A384JV20</accession>
<dbReference type="InterPro" id="IPR013332">
    <property type="entry name" value="KPR_N"/>
</dbReference>
<dbReference type="EMBL" id="CP009814">
    <property type="protein sequence ID" value="ATZ54097.1"/>
    <property type="molecule type" value="Genomic_DNA"/>
</dbReference>
<keyword evidence="3 6" id="KW-0521">NADP</keyword>
<reference evidence="9 10" key="1">
    <citation type="journal article" date="2011" name="PLoS Genet.">
        <title>Genomic analysis of the necrotrophic fungal pathogens Sclerotinia sclerotiorum and Botrytis cinerea.</title>
        <authorList>
            <person name="Amselem J."/>
            <person name="Cuomo C.A."/>
            <person name="van Kan J.A."/>
            <person name="Viaud M."/>
            <person name="Benito E.P."/>
            <person name="Couloux A."/>
            <person name="Coutinho P.M."/>
            <person name="de Vries R.P."/>
            <person name="Dyer P.S."/>
            <person name="Fillinger S."/>
            <person name="Fournier E."/>
            <person name="Gout L."/>
            <person name="Hahn M."/>
            <person name="Kohn L."/>
            <person name="Lapalu N."/>
            <person name="Plummer K.M."/>
            <person name="Pradier J.M."/>
            <person name="Quevillon E."/>
            <person name="Sharon A."/>
            <person name="Simon A."/>
            <person name="ten Have A."/>
            <person name="Tudzynski B."/>
            <person name="Tudzynski P."/>
            <person name="Wincker P."/>
            <person name="Andrew M."/>
            <person name="Anthouard V."/>
            <person name="Beever R.E."/>
            <person name="Beffa R."/>
            <person name="Benoit I."/>
            <person name="Bouzid O."/>
            <person name="Brault B."/>
            <person name="Chen Z."/>
            <person name="Choquer M."/>
            <person name="Collemare J."/>
            <person name="Cotton P."/>
            <person name="Danchin E.G."/>
            <person name="Da Silva C."/>
            <person name="Gautier A."/>
            <person name="Giraud C."/>
            <person name="Giraud T."/>
            <person name="Gonzalez C."/>
            <person name="Grossetete S."/>
            <person name="Guldener U."/>
            <person name="Henrissat B."/>
            <person name="Howlett B.J."/>
            <person name="Kodira C."/>
            <person name="Kretschmer M."/>
            <person name="Lappartient A."/>
            <person name="Leroch M."/>
            <person name="Levis C."/>
            <person name="Mauceli E."/>
            <person name="Neuveglise C."/>
            <person name="Oeser B."/>
            <person name="Pearson M."/>
            <person name="Poulain J."/>
            <person name="Poussereau N."/>
            <person name="Quesneville H."/>
            <person name="Rascle C."/>
            <person name="Schumacher J."/>
            <person name="Segurens B."/>
            <person name="Sexton A."/>
            <person name="Silva E."/>
            <person name="Sirven C."/>
            <person name="Soanes D.M."/>
            <person name="Talbot N.J."/>
            <person name="Templeton M."/>
            <person name="Yandava C."/>
            <person name="Yarden O."/>
            <person name="Zeng Q."/>
            <person name="Rollins J.A."/>
            <person name="Lebrun M.H."/>
            <person name="Dickman M."/>
        </authorList>
    </citation>
    <scope>NUCLEOTIDE SEQUENCE [LARGE SCALE GENOMIC DNA]</scope>
    <source>
        <strain evidence="9 10">B05.10</strain>
    </source>
</reference>
<dbReference type="GO" id="GO:0050661">
    <property type="term" value="F:NADP binding"/>
    <property type="evidence" value="ECO:0007669"/>
    <property type="project" value="TreeGrafter"/>
</dbReference>
<evidence type="ECO:0000256" key="1">
    <source>
        <dbReference type="ARBA" id="ARBA00007870"/>
    </source>
</evidence>
<evidence type="ECO:0000313" key="9">
    <source>
        <dbReference type="EMBL" id="ATZ54097.1"/>
    </source>
</evidence>
<dbReference type="RefSeq" id="XP_001555743.2">
    <property type="nucleotide sequence ID" value="XM_001555693.2"/>
</dbReference>
<comment type="catalytic activity">
    <reaction evidence="6">
        <text>(R)-pantoate + NADP(+) = 2-dehydropantoate + NADPH + H(+)</text>
        <dbReference type="Rhea" id="RHEA:16233"/>
        <dbReference type="ChEBI" id="CHEBI:11561"/>
        <dbReference type="ChEBI" id="CHEBI:15378"/>
        <dbReference type="ChEBI" id="CHEBI:15980"/>
        <dbReference type="ChEBI" id="CHEBI:57783"/>
        <dbReference type="ChEBI" id="CHEBI:58349"/>
        <dbReference type="EC" id="1.1.1.169"/>
    </reaction>
</comment>
<dbReference type="GO" id="GO:0015940">
    <property type="term" value="P:pantothenate biosynthetic process"/>
    <property type="evidence" value="ECO:0007669"/>
    <property type="project" value="InterPro"/>
</dbReference>
<dbReference type="InterPro" id="IPR013752">
    <property type="entry name" value="KPA_reductase"/>
</dbReference>
<dbReference type="InterPro" id="IPR050838">
    <property type="entry name" value="Ketopantoate_reductase"/>
</dbReference>
<dbReference type="VEuPathDB" id="FungiDB:Bcin10g01170"/>
<keyword evidence="10" id="KW-1185">Reference proteome</keyword>
<dbReference type="InterPro" id="IPR036291">
    <property type="entry name" value="NAD(P)-bd_dom_sf"/>
</dbReference>
<evidence type="ECO:0000256" key="4">
    <source>
        <dbReference type="ARBA" id="ARBA00023002"/>
    </source>
</evidence>
<evidence type="ECO:0000256" key="2">
    <source>
        <dbReference type="ARBA" id="ARBA00013014"/>
    </source>
</evidence>
<dbReference type="EC" id="1.1.1.169" evidence="2 6"/>
<feature type="domain" description="Ketopantoate reductase C-terminal" evidence="8">
    <location>
        <begin position="202"/>
        <end position="330"/>
    </location>
</feature>
<dbReference type="SUPFAM" id="SSF51735">
    <property type="entry name" value="NAD(P)-binding Rossmann-fold domains"/>
    <property type="match status" value="1"/>
</dbReference>
<dbReference type="OrthoDB" id="73846at2759"/>
<proteinExistence type="inferred from homology"/>
<dbReference type="Gene3D" id="1.10.1040.10">
    <property type="entry name" value="N-(1-d-carboxylethyl)-l-norvaline Dehydrogenase, domain 2"/>
    <property type="match status" value="1"/>
</dbReference>
<dbReference type="GO" id="GO:0008677">
    <property type="term" value="F:2-dehydropantoate 2-reductase activity"/>
    <property type="evidence" value="ECO:0007669"/>
    <property type="project" value="UniProtKB-EC"/>
</dbReference>
<comment type="similarity">
    <text evidence="1 6">Belongs to the ketopantoate reductase family.</text>
</comment>
<reference evidence="9 10" key="2">
    <citation type="journal article" date="2012" name="Eukaryot. Cell">
        <title>Genome update of Botrytis cinerea strains B05.10 and T4.</title>
        <authorList>
            <person name="Staats M."/>
            <person name="van Kan J.A."/>
        </authorList>
    </citation>
    <scope>NUCLEOTIDE SEQUENCE [LARGE SCALE GENOMIC DNA]</scope>
    <source>
        <strain evidence="9 10">B05.10</strain>
    </source>
</reference>
<dbReference type="InterPro" id="IPR008927">
    <property type="entry name" value="6-PGluconate_DH-like_C_sf"/>
</dbReference>
<evidence type="ECO:0000256" key="5">
    <source>
        <dbReference type="ARBA" id="ARBA00032024"/>
    </source>
</evidence>
<dbReference type="InterPro" id="IPR013328">
    <property type="entry name" value="6PGD_dom2"/>
</dbReference>
<evidence type="ECO:0000256" key="3">
    <source>
        <dbReference type="ARBA" id="ARBA00022857"/>
    </source>
</evidence>
<sequence length="339" mass="37275">MDPTIHILGLGNLGKLFAHSLATKSKPPPLTLLLHRPNLYEITKVKGPRIGIRYGGVWNWEGHYRAELVSMNDLPSPPDMKYISNLIVTTKSHKMAEALSMIRHRLTHLSTIIFIHNGMGVVEEVNKRVFPNPKERPHYLFGIASHGVYRTDDFAAVFAGHGAVIIGNPGVHNEKTSYGSYLLQQVIDSKLLGASEVPWDEFKLLQLQKLAVNAVINPLTALNDCLNGMIVESSMAGSVGSDFDGLISEISQVFCSLPELQGLPGLKERFSRESLRNAILNVASATAQNRSSMLQDVSTGSETEIHYINGYIVRRAQELGIECPVNMRMVADVLAVAAK</sequence>
<dbReference type="Pfam" id="PF08546">
    <property type="entry name" value="ApbA_C"/>
    <property type="match status" value="1"/>
</dbReference>
<reference evidence="9 10" key="3">
    <citation type="journal article" date="2017" name="Mol. Plant Pathol.">
        <title>A gapless genome sequence of the fungus Botrytis cinerea.</title>
        <authorList>
            <person name="Van Kan J.A."/>
            <person name="Stassen J.H."/>
            <person name="Mosbach A."/>
            <person name="Van Der Lee T.A."/>
            <person name="Faino L."/>
            <person name="Farmer A.D."/>
            <person name="Papasotiriou D.G."/>
            <person name="Zhou S."/>
            <person name="Seidl M.F."/>
            <person name="Cottam E."/>
            <person name="Edel D."/>
            <person name="Hahn M."/>
            <person name="Schwartz D.C."/>
            <person name="Dietrich R.A."/>
            <person name="Widdison S."/>
            <person name="Scalliet G."/>
        </authorList>
    </citation>
    <scope>NUCLEOTIDE SEQUENCE [LARGE SCALE GENOMIC DNA]</scope>
    <source>
        <strain evidence="9 10">B05.10</strain>
    </source>
</reference>
<evidence type="ECO:0000259" key="7">
    <source>
        <dbReference type="Pfam" id="PF02558"/>
    </source>
</evidence>
<name>A0A384JV20_BOTFB</name>
<dbReference type="GO" id="GO:0005739">
    <property type="term" value="C:mitochondrion"/>
    <property type="evidence" value="ECO:0007669"/>
    <property type="project" value="TreeGrafter"/>
</dbReference>
<feature type="domain" description="Ketopantoate reductase N-terminal" evidence="7">
    <location>
        <begin position="5"/>
        <end position="168"/>
    </location>
</feature>
<dbReference type="Gene3D" id="3.40.50.720">
    <property type="entry name" value="NAD(P)-binding Rossmann-like Domain"/>
    <property type="match status" value="1"/>
</dbReference>
<dbReference type="SUPFAM" id="SSF48179">
    <property type="entry name" value="6-phosphogluconate dehydrogenase C-terminal domain-like"/>
    <property type="match status" value="1"/>
</dbReference>
<comment type="function">
    <text evidence="6">Catalyzes the NADPH-dependent reduction of ketopantoate into pantoic acid.</text>
</comment>
<dbReference type="PANTHER" id="PTHR43765:SF2">
    <property type="entry name" value="2-DEHYDROPANTOATE 2-REDUCTASE"/>
    <property type="match status" value="1"/>
</dbReference>
<protein>
    <recommendedName>
        <fullName evidence="2 6">2-dehydropantoate 2-reductase</fullName>
        <ecNumber evidence="2 6">1.1.1.169</ecNumber>
    </recommendedName>
    <alternativeName>
        <fullName evidence="5 6">Ketopantoate reductase</fullName>
    </alternativeName>
</protein>
<evidence type="ECO:0000313" key="10">
    <source>
        <dbReference type="Proteomes" id="UP000001798"/>
    </source>
</evidence>